<dbReference type="GO" id="GO:0015031">
    <property type="term" value="P:protein transport"/>
    <property type="evidence" value="ECO:0007669"/>
    <property type="project" value="UniProtKB-KW"/>
</dbReference>
<sequence length="452" mass="50340">MMADLSTQIKEFNKKYKINSELQEKVKFAHDNDAKRSGSIAGKPKKMGIEILKRFFTNPIVVIFSVVFIVLILMSIIIPATSPYKAGIPINDSTYNNSLPPAYTSLVTDYLDYTDKKYLLIEDIRKANEAGPYKGIFDEFFATMQIDESLGLKAKVSYNPYLLMKYFTLWEWLKDPSKIFLNLREPISAAVSQLRPAETIEYTKVAISSNAVAAVVSSFVPSYYTVLGTSDTGWDIWVTTWKATWNAFTIAVLVSFAQVIIGVSIGAYLGFNAGKQVDTIVMRLIDIFTSPPTIVWMLMFVTILGANTWALIAALIIVGWPSFVSLTRMYIITVKNQEYITAAKAIGATSGRQIFIHAFPAIVGKIANSFVRTIPATIMWIASLAFLGFLKSDTGVNNLGELLIKATPQADQNAWILILPTLILLLLSMSLYFIALGLHDALDPRVMSKKRR</sequence>
<evidence type="ECO:0000256" key="7">
    <source>
        <dbReference type="ARBA" id="ARBA00022989"/>
    </source>
</evidence>
<evidence type="ECO:0000256" key="8">
    <source>
        <dbReference type="ARBA" id="ARBA00023136"/>
    </source>
</evidence>
<evidence type="ECO:0000256" key="2">
    <source>
        <dbReference type="ARBA" id="ARBA00022448"/>
    </source>
</evidence>
<dbReference type="InterPro" id="IPR000515">
    <property type="entry name" value="MetI-like"/>
</dbReference>
<dbReference type="GO" id="GO:0055085">
    <property type="term" value="P:transmembrane transport"/>
    <property type="evidence" value="ECO:0007669"/>
    <property type="project" value="InterPro"/>
</dbReference>
<keyword evidence="7 10" id="KW-1133">Transmembrane helix</keyword>
<keyword evidence="13" id="KW-1185">Reference proteome</keyword>
<feature type="domain" description="ABC transmembrane type-1" evidence="11">
    <location>
        <begin position="244"/>
        <end position="435"/>
    </location>
</feature>
<feature type="transmembrane region" description="Helical" evidence="10">
    <location>
        <begin position="247"/>
        <end position="271"/>
    </location>
</feature>
<dbReference type="CDD" id="cd06261">
    <property type="entry name" value="TM_PBP2"/>
    <property type="match status" value="1"/>
</dbReference>
<dbReference type="Gene3D" id="1.10.3720.10">
    <property type="entry name" value="MetI-like"/>
    <property type="match status" value="1"/>
</dbReference>
<dbReference type="OrthoDB" id="9788103at2"/>
<feature type="transmembrane region" description="Helical" evidence="10">
    <location>
        <begin position="55"/>
        <end position="78"/>
    </location>
</feature>
<evidence type="ECO:0000256" key="10">
    <source>
        <dbReference type="RuleBase" id="RU363032"/>
    </source>
</evidence>
<protein>
    <submittedName>
        <fullName evidence="12">ABC transporter permease</fullName>
    </submittedName>
</protein>
<comment type="subcellular location">
    <subcellularLocation>
        <location evidence="1 10">Cell membrane</location>
        <topology evidence="1 10">Multi-pass membrane protein</topology>
    </subcellularLocation>
</comment>
<organism evidence="12 13">
    <name type="scientific">[Mycoplasma] falconis</name>
    <dbReference type="NCBI Taxonomy" id="92403"/>
    <lineage>
        <taxon>Bacteria</taxon>
        <taxon>Bacillati</taxon>
        <taxon>Mycoplasmatota</taxon>
        <taxon>Mycoplasmoidales</taxon>
        <taxon>Metamycoplasmataceae</taxon>
        <taxon>Metamycoplasma</taxon>
    </lineage>
</organism>
<evidence type="ECO:0000256" key="1">
    <source>
        <dbReference type="ARBA" id="ARBA00004651"/>
    </source>
</evidence>
<dbReference type="InterPro" id="IPR050366">
    <property type="entry name" value="BP-dependent_transpt_permease"/>
</dbReference>
<feature type="transmembrane region" description="Helical" evidence="10">
    <location>
        <begin position="414"/>
        <end position="442"/>
    </location>
</feature>
<evidence type="ECO:0000256" key="4">
    <source>
        <dbReference type="ARBA" id="ARBA00022692"/>
    </source>
</evidence>
<evidence type="ECO:0000259" key="11">
    <source>
        <dbReference type="PROSITE" id="PS50928"/>
    </source>
</evidence>
<evidence type="ECO:0000256" key="5">
    <source>
        <dbReference type="ARBA" id="ARBA00022856"/>
    </source>
</evidence>
<dbReference type="GO" id="GO:0005886">
    <property type="term" value="C:plasma membrane"/>
    <property type="evidence" value="ECO:0007669"/>
    <property type="project" value="UniProtKB-SubCell"/>
</dbReference>
<name>A0A501XB68_9BACT</name>
<dbReference type="PANTHER" id="PTHR43386">
    <property type="entry name" value="OLIGOPEPTIDE TRANSPORT SYSTEM PERMEASE PROTEIN APPC"/>
    <property type="match status" value="1"/>
</dbReference>
<dbReference type="PROSITE" id="PS50928">
    <property type="entry name" value="ABC_TM1"/>
    <property type="match status" value="1"/>
</dbReference>
<evidence type="ECO:0000256" key="3">
    <source>
        <dbReference type="ARBA" id="ARBA00022475"/>
    </source>
</evidence>
<dbReference type="PANTHER" id="PTHR43386:SF24">
    <property type="entry name" value="OLIGOPEPTIDE TRANSPORT SYSTEM PERMEASE PROTEIN AMID"/>
    <property type="match status" value="1"/>
</dbReference>
<evidence type="ECO:0000256" key="9">
    <source>
        <dbReference type="ARBA" id="ARBA00024202"/>
    </source>
</evidence>
<evidence type="ECO:0000313" key="13">
    <source>
        <dbReference type="Proteomes" id="UP000319776"/>
    </source>
</evidence>
<keyword evidence="3" id="KW-1003">Cell membrane</keyword>
<dbReference type="GO" id="GO:0015833">
    <property type="term" value="P:peptide transport"/>
    <property type="evidence" value="ECO:0007669"/>
    <property type="project" value="UniProtKB-KW"/>
</dbReference>
<dbReference type="Pfam" id="PF00528">
    <property type="entry name" value="BPD_transp_1"/>
    <property type="match status" value="1"/>
</dbReference>
<feature type="transmembrane region" description="Helical" evidence="10">
    <location>
        <begin position="283"/>
        <end position="303"/>
    </location>
</feature>
<dbReference type="SUPFAM" id="SSF161098">
    <property type="entry name" value="MetI-like"/>
    <property type="match status" value="1"/>
</dbReference>
<proteinExistence type="inferred from homology"/>
<evidence type="ECO:0000313" key="12">
    <source>
        <dbReference type="EMBL" id="TPE57587.1"/>
    </source>
</evidence>
<dbReference type="InterPro" id="IPR035906">
    <property type="entry name" value="MetI-like_sf"/>
</dbReference>
<dbReference type="InterPro" id="IPR025966">
    <property type="entry name" value="OppC_N"/>
</dbReference>
<keyword evidence="2 10" id="KW-0813">Transport</keyword>
<evidence type="ECO:0000256" key="6">
    <source>
        <dbReference type="ARBA" id="ARBA00022927"/>
    </source>
</evidence>
<feature type="transmembrane region" description="Helical" evidence="10">
    <location>
        <begin position="309"/>
        <end position="331"/>
    </location>
</feature>
<dbReference type="AlphaFoldDB" id="A0A501XB68"/>
<dbReference type="Pfam" id="PF12911">
    <property type="entry name" value="OppC_N"/>
    <property type="match status" value="1"/>
</dbReference>
<reference evidence="12 13" key="1">
    <citation type="submission" date="2019-06" db="EMBL/GenBank/DDBJ databases">
        <title>Mycoplasma falconis type strain whole genome sequence.</title>
        <authorList>
            <person name="Spergser J."/>
        </authorList>
    </citation>
    <scope>NUCLEOTIDE SEQUENCE [LARGE SCALE GENOMIC DNA]</scope>
    <source>
        <strain evidence="12 13">ATCC 51372</strain>
    </source>
</reference>
<comment type="similarity">
    <text evidence="9">Belongs to the binding-protein-dependent transport system permease family. OppBC subfamily.</text>
</comment>
<keyword evidence="8 10" id="KW-0472">Membrane</keyword>
<keyword evidence="4 10" id="KW-0812">Transmembrane</keyword>
<accession>A0A501XB68</accession>
<dbReference type="Proteomes" id="UP000319776">
    <property type="component" value="Unassembled WGS sequence"/>
</dbReference>
<gene>
    <name evidence="12" type="ORF">FJO69_01490</name>
</gene>
<comment type="caution">
    <text evidence="12">The sequence shown here is derived from an EMBL/GenBank/DDBJ whole genome shotgun (WGS) entry which is preliminary data.</text>
</comment>
<keyword evidence="5" id="KW-0571">Peptide transport</keyword>
<keyword evidence="6" id="KW-0653">Protein transport</keyword>
<feature type="transmembrane region" description="Helical" evidence="10">
    <location>
        <begin position="370"/>
        <end position="390"/>
    </location>
</feature>
<dbReference type="EMBL" id="VFSS01000003">
    <property type="protein sequence ID" value="TPE57587.1"/>
    <property type="molecule type" value="Genomic_DNA"/>
</dbReference>